<sequence>MFVLYSNICFFLFLCSVSGSHSLGLIIAYIKGETPFSDITVGHFDSEKKMYFSRGLGDVEEDDGVVDPNQARLMSSLMHSDLDERWLYVKHVLNQTEYIHVQQRLVMCELMENDMPGPMITKNKTLLDLALWHYGNLFYPECIKTLRGFLKKISNQVKRKVKPRVRIIQRRRSVSGWDGVTCLATGFYPRHINLTILRDDGTYQMRKNLEFSEKDLKKHNYTCTVTHLSLDNKLNVLLENVSEYQLNQDYIYIYIIYIYIYILYIYIYIYRERERERESLTEYISVFI</sequence>
<dbReference type="SUPFAM" id="SSF48726">
    <property type="entry name" value="Immunoglobulin"/>
    <property type="match status" value="1"/>
</dbReference>
<keyword evidence="3" id="KW-0472">Membrane</keyword>
<dbReference type="SMART" id="SM00407">
    <property type="entry name" value="IGc1"/>
    <property type="match status" value="1"/>
</dbReference>
<feature type="signal peptide" evidence="4">
    <location>
        <begin position="1"/>
        <end position="19"/>
    </location>
</feature>
<dbReference type="PROSITE" id="PS00290">
    <property type="entry name" value="IG_MHC"/>
    <property type="match status" value="1"/>
</dbReference>
<keyword evidence="3" id="KW-0812">Transmembrane</keyword>
<evidence type="ECO:0000313" key="7">
    <source>
        <dbReference type="Proteomes" id="UP000018467"/>
    </source>
</evidence>
<dbReference type="Proteomes" id="UP000018467">
    <property type="component" value="Unassembled WGS sequence"/>
</dbReference>
<dbReference type="InterPro" id="IPR050208">
    <property type="entry name" value="MHC_class-I_related"/>
</dbReference>
<dbReference type="InterPro" id="IPR013783">
    <property type="entry name" value="Ig-like_fold"/>
</dbReference>
<feature type="chain" id="PRO_5017350255" description="Immunoglobulin C1-set domain-containing protein" evidence="4">
    <location>
        <begin position="20"/>
        <end position="288"/>
    </location>
</feature>
<protein>
    <recommendedName>
        <fullName evidence="5">Immunoglobulin C1-set domain-containing protein</fullName>
    </recommendedName>
</protein>
<keyword evidence="4" id="KW-0732">Signal</keyword>
<evidence type="ECO:0000313" key="6">
    <source>
        <dbReference type="Ensembl" id="ENSAMXP00000033510.1"/>
    </source>
</evidence>
<dbReference type="PANTHER" id="PTHR16675:SF191">
    <property type="entry name" value="CLASS I HISTOCOMPATIBILITY ANTIGEN, F10 ALPHA CHAIN-LIKE-RELATED"/>
    <property type="match status" value="1"/>
</dbReference>
<feature type="transmembrane region" description="Helical" evidence="3">
    <location>
        <begin position="250"/>
        <end position="269"/>
    </location>
</feature>
<evidence type="ECO:0000259" key="5">
    <source>
        <dbReference type="SMART" id="SM00407"/>
    </source>
</evidence>
<organism evidence="6 7">
    <name type="scientific">Astyanax mexicanus</name>
    <name type="common">Blind cave fish</name>
    <name type="synonym">Astyanax fasciatus mexicanus</name>
    <dbReference type="NCBI Taxonomy" id="7994"/>
    <lineage>
        <taxon>Eukaryota</taxon>
        <taxon>Metazoa</taxon>
        <taxon>Chordata</taxon>
        <taxon>Craniata</taxon>
        <taxon>Vertebrata</taxon>
        <taxon>Euteleostomi</taxon>
        <taxon>Actinopterygii</taxon>
        <taxon>Neopterygii</taxon>
        <taxon>Teleostei</taxon>
        <taxon>Ostariophysi</taxon>
        <taxon>Characiformes</taxon>
        <taxon>Characoidei</taxon>
        <taxon>Acestrorhamphidae</taxon>
        <taxon>Acestrorhamphinae</taxon>
        <taxon>Astyanax</taxon>
    </lineage>
</organism>
<dbReference type="Bgee" id="ENSAMXG00000031726">
    <property type="expression patterns" value="Expressed in head kidney and 7 other cell types or tissues"/>
</dbReference>
<dbReference type="InterPro" id="IPR011162">
    <property type="entry name" value="MHC_I/II-like_Ag-recog"/>
</dbReference>
<dbReference type="STRING" id="7994.ENSAMXP00000033510"/>
<accession>A0A3B1IVB9</accession>
<reference evidence="6" key="3">
    <citation type="submission" date="2025-08" db="UniProtKB">
        <authorList>
            <consortium name="Ensembl"/>
        </authorList>
    </citation>
    <scope>IDENTIFICATION</scope>
</reference>
<proteinExistence type="predicted"/>
<dbReference type="AlphaFoldDB" id="A0A3B1IVB9"/>
<dbReference type="Ensembl" id="ENSAMXT00000045419.1">
    <property type="protein sequence ID" value="ENSAMXP00000033510.1"/>
    <property type="gene ID" value="ENSAMXG00000031726.1"/>
</dbReference>
<keyword evidence="2" id="KW-0393">Immunoglobulin domain</keyword>
<dbReference type="Gene3D" id="2.60.40.10">
    <property type="entry name" value="Immunoglobulins"/>
    <property type="match status" value="2"/>
</dbReference>
<keyword evidence="7" id="KW-1185">Reference proteome</keyword>
<dbReference type="SUPFAM" id="SSF54452">
    <property type="entry name" value="MHC antigen-recognition domain"/>
    <property type="match status" value="1"/>
</dbReference>
<dbReference type="PANTHER" id="PTHR16675">
    <property type="entry name" value="MHC CLASS I-RELATED"/>
    <property type="match status" value="1"/>
</dbReference>
<evidence type="ECO:0000256" key="1">
    <source>
        <dbReference type="ARBA" id="ARBA00023180"/>
    </source>
</evidence>
<name>A0A3B1IVB9_ASTMX</name>
<evidence type="ECO:0000256" key="4">
    <source>
        <dbReference type="SAM" id="SignalP"/>
    </source>
</evidence>
<dbReference type="GO" id="GO:0009897">
    <property type="term" value="C:external side of plasma membrane"/>
    <property type="evidence" value="ECO:0007669"/>
    <property type="project" value="TreeGrafter"/>
</dbReference>
<dbReference type="GO" id="GO:0006955">
    <property type="term" value="P:immune response"/>
    <property type="evidence" value="ECO:0007669"/>
    <property type="project" value="TreeGrafter"/>
</dbReference>
<dbReference type="GO" id="GO:0005615">
    <property type="term" value="C:extracellular space"/>
    <property type="evidence" value="ECO:0007669"/>
    <property type="project" value="TreeGrafter"/>
</dbReference>
<reference evidence="7" key="2">
    <citation type="journal article" date="2014" name="Nat. Commun.">
        <title>The cavefish genome reveals candidate genes for eye loss.</title>
        <authorList>
            <person name="McGaugh S.E."/>
            <person name="Gross J.B."/>
            <person name="Aken B."/>
            <person name="Blin M."/>
            <person name="Borowsky R."/>
            <person name="Chalopin D."/>
            <person name="Hinaux H."/>
            <person name="Jeffery W.R."/>
            <person name="Keene A."/>
            <person name="Ma L."/>
            <person name="Minx P."/>
            <person name="Murphy D."/>
            <person name="O'Quin K.E."/>
            <person name="Retaux S."/>
            <person name="Rohner N."/>
            <person name="Searle S.M."/>
            <person name="Stahl B.A."/>
            <person name="Tabin C."/>
            <person name="Volff J.N."/>
            <person name="Yoshizawa M."/>
            <person name="Warren W.C."/>
        </authorList>
    </citation>
    <scope>NUCLEOTIDE SEQUENCE [LARGE SCALE GENOMIC DNA]</scope>
    <source>
        <strain evidence="7">female</strain>
    </source>
</reference>
<evidence type="ECO:0000256" key="3">
    <source>
        <dbReference type="SAM" id="Phobius"/>
    </source>
</evidence>
<dbReference type="InParanoid" id="A0A3B1IVB9"/>
<keyword evidence="1" id="KW-0325">Glycoprotein</keyword>
<dbReference type="InterPro" id="IPR003597">
    <property type="entry name" value="Ig_C1-set"/>
</dbReference>
<dbReference type="InterPro" id="IPR036179">
    <property type="entry name" value="Ig-like_dom_sf"/>
</dbReference>
<keyword evidence="3" id="KW-1133">Transmembrane helix</keyword>
<dbReference type="GeneTree" id="ENSGT00940000178379"/>
<reference evidence="6" key="4">
    <citation type="submission" date="2025-09" db="UniProtKB">
        <authorList>
            <consortium name="Ensembl"/>
        </authorList>
    </citation>
    <scope>IDENTIFICATION</scope>
</reference>
<evidence type="ECO:0000256" key="2">
    <source>
        <dbReference type="ARBA" id="ARBA00023319"/>
    </source>
</evidence>
<dbReference type="InterPro" id="IPR003006">
    <property type="entry name" value="Ig/MHC_CS"/>
</dbReference>
<reference evidence="7" key="1">
    <citation type="submission" date="2013-03" db="EMBL/GenBank/DDBJ databases">
        <authorList>
            <person name="Jeffery W."/>
            <person name="Warren W."/>
            <person name="Wilson R.K."/>
        </authorList>
    </citation>
    <scope>NUCLEOTIDE SEQUENCE</scope>
    <source>
        <strain evidence="7">female</strain>
    </source>
</reference>
<feature type="domain" description="Immunoglobulin C1-set" evidence="5">
    <location>
        <begin position="177"/>
        <end position="233"/>
    </location>
</feature>